<dbReference type="Proteomes" id="UP000237423">
    <property type="component" value="Unassembled WGS sequence"/>
</dbReference>
<reference evidence="1 2" key="1">
    <citation type="submission" date="2017-11" db="EMBL/GenBank/DDBJ databases">
        <title>Draft Genome Sequence of Methylobacter psychrotolerans Sph1T, an Obligate Methanotroph from Low-Temperature Environments.</title>
        <authorList>
            <person name="Oshkin I.Y."/>
            <person name="Miroshnikov K."/>
            <person name="Belova S.E."/>
            <person name="Korzhenkov A."/>
            <person name="Toshchakov S.V."/>
            <person name="Dedysh S.N."/>
        </authorList>
    </citation>
    <scope>NUCLEOTIDE SEQUENCE [LARGE SCALE GENOMIC DNA]</scope>
    <source>
        <strain evidence="1 2">Sph1</strain>
    </source>
</reference>
<name>A0A2S5CN36_9GAMM</name>
<protein>
    <submittedName>
        <fullName evidence="1">Uncharacterized protein</fullName>
    </submittedName>
</protein>
<evidence type="ECO:0000313" key="2">
    <source>
        <dbReference type="Proteomes" id="UP000237423"/>
    </source>
</evidence>
<sequence>MTPEKVTVFNYESYDIQVDEYKNHGKWATMEYITRCKLIISPKANTLEVSLSDLDSEGRYIGIEAKQ</sequence>
<dbReference type="AlphaFoldDB" id="A0A2S5CN36"/>
<evidence type="ECO:0000313" key="1">
    <source>
        <dbReference type="EMBL" id="POZ52231.1"/>
    </source>
</evidence>
<gene>
    <name evidence="1" type="ORF">AADEFJLK_01706</name>
</gene>
<proteinExistence type="predicted"/>
<accession>A0A2S5CN36</accession>
<comment type="caution">
    <text evidence="1">The sequence shown here is derived from an EMBL/GenBank/DDBJ whole genome shotgun (WGS) entry which is preliminary data.</text>
</comment>
<dbReference type="RefSeq" id="WP_103973957.1">
    <property type="nucleotide sequence ID" value="NZ_PGFZ01000003.1"/>
</dbReference>
<dbReference type="EMBL" id="PGFZ01000003">
    <property type="protein sequence ID" value="POZ52231.1"/>
    <property type="molecule type" value="Genomic_DNA"/>
</dbReference>
<organism evidence="1 2">
    <name type="scientific">Methylovulum psychrotolerans</name>
    <dbReference type="NCBI Taxonomy" id="1704499"/>
    <lineage>
        <taxon>Bacteria</taxon>
        <taxon>Pseudomonadati</taxon>
        <taxon>Pseudomonadota</taxon>
        <taxon>Gammaproteobacteria</taxon>
        <taxon>Methylococcales</taxon>
        <taxon>Methylococcaceae</taxon>
        <taxon>Methylovulum</taxon>
    </lineage>
</organism>